<dbReference type="eggNOG" id="ENOG502QQNB">
    <property type="taxonomic scope" value="Eukaryota"/>
</dbReference>
<dbReference type="OMA" id="FYLFHNY"/>
<dbReference type="Proteomes" id="UP000005222">
    <property type="component" value="Chromosome D"/>
</dbReference>
<evidence type="ECO:0000313" key="5">
    <source>
        <dbReference type="EMBL" id="CCE78981.1"/>
    </source>
</evidence>
<evidence type="ECO:0000313" key="6">
    <source>
        <dbReference type="Proteomes" id="UP000005222"/>
    </source>
</evidence>
<name>G8YS58_PICSO</name>
<feature type="transmembrane region" description="Helical" evidence="2">
    <location>
        <begin position="80"/>
        <end position="99"/>
    </location>
</feature>
<gene>
    <name evidence="4" type="primary">Piso0_001018</name>
    <name evidence="4" type="ORF">GNLVRS01_PISO0C09088g</name>
    <name evidence="5" type="ORF">GNLVRS01_PISO0D09155g</name>
</gene>
<dbReference type="InParanoid" id="G8YS58"/>
<dbReference type="InterPro" id="IPR005804">
    <property type="entry name" value="FA_desaturase_dom"/>
</dbReference>
<dbReference type="HOGENOM" id="CLU_033094_0_0_1"/>
<dbReference type="AlphaFoldDB" id="G8YS58"/>
<reference evidence="4" key="1">
    <citation type="submission" date="2011-10" db="EMBL/GenBank/DDBJ databases">
        <authorList>
            <person name="Genoscope - CEA"/>
        </authorList>
    </citation>
    <scope>NUCLEOTIDE SEQUENCE</scope>
</reference>
<dbReference type="Proteomes" id="UP000005222">
    <property type="component" value="Chromosome C"/>
</dbReference>
<dbReference type="GO" id="GO:0016491">
    <property type="term" value="F:oxidoreductase activity"/>
    <property type="evidence" value="ECO:0007669"/>
    <property type="project" value="InterPro"/>
</dbReference>
<dbReference type="OrthoDB" id="1461976at2759"/>
<feature type="domain" description="Fatty acid desaturase" evidence="3">
    <location>
        <begin position="111"/>
        <end position="384"/>
    </location>
</feature>
<evidence type="ECO:0000259" key="3">
    <source>
        <dbReference type="Pfam" id="PF00487"/>
    </source>
</evidence>
<accession>G8YS58</accession>
<feature type="compositionally biased region" description="Low complexity" evidence="1">
    <location>
        <begin position="1"/>
        <end position="19"/>
    </location>
</feature>
<reference evidence="6" key="2">
    <citation type="journal article" date="2012" name="G3 (Bethesda)">
        <title>Pichia sorbitophila, an interspecies yeast hybrid reveals early steps of genome resolution following polyploidization.</title>
        <authorList>
            <person name="Leh Louis V."/>
            <person name="Despons L."/>
            <person name="Friedrich A."/>
            <person name="Martin T."/>
            <person name="Durrens P."/>
            <person name="Casaregola S."/>
            <person name="Neuveglise C."/>
            <person name="Fairhead C."/>
            <person name="Marck C."/>
            <person name="Cruz J.A."/>
            <person name="Straub M.L."/>
            <person name="Kugler V."/>
            <person name="Sacerdot C."/>
            <person name="Uzunov Z."/>
            <person name="Thierry A."/>
            <person name="Weiss S."/>
            <person name="Bleykasten C."/>
            <person name="De Montigny J."/>
            <person name="Jacques N."/>
            <person name="Jung P."/>
            <person name="Lemaire M."/>
            <person name="Mallet S."/>
            <person name="Morel G."/>
            <person name="Richard G.F."/>
            <person name="Sarkar A."/>
            <person name="Savel G."/>
            <person name="Schacherer J."/>
            <person name="Seret M.L."/>
            <person name="Talla E."/>
            <person name="Samson G."/>
            <person name="Jubin C."/>
            <person name="Poulain J."/>
            <person name="Vacherie B."/>
            <person name="Barbe V."/>
            <person name="Pelletier E."/>
            <person name="Sherman D.J."/>
            <person name="Westhof E."/>
            <person name="Weissenbach J."/>
            <person name="Baret P.V."/>
            <person name="Wincker P."/>
            <person name="Gaillardin C."/>
            <person name="Dujon B."/>
            <person name="Souciet J.L."/>
        </authorList>
    </citation>
    <scope>NUCLEOTIDE SEQUENCE [LARGE SCALE GENOMIC DNA]</scope>
    <source>
        <strain evidence="6">ATCC MYA-4447 / BCRC 22081 / CBS 7064 / NBRC 10061 / NRRL Y-12695</strain>
    </source>
</reference>
<feature type="region of interest" description="Disordered" evidence="1">
    <location>
        <begin position="1"/>
        <end position="24"/>
    </location>
</feature>
<feature type="transmembrane region" description="Helical" evidence="2">
    <location>
        <begin position="292"/>
        <end position="309"/>
    </location>
</feature>
<sequence>MSVQTAGSTSGVTSGFSGAPESTGIQKQGNVASFASNAESSYGIDTYGNKYEVPDLVMKDILKAIPSKCFERSAVKSMYYVVRDVFFVVLFGYLANNYICMLPNSFLRTAAWTGYIIMQGFLLTGIWVIAHECGHQAFSESGMINDTVGWILHSYLMVPYFSWKYSHGQHHKATGHMSRDTVFVPKRKEDFMRDRGIHDVEDIVGDSPLYSLYSLVAQQLGGWVMYLCTNVTGQKYPEKSYWGMCHFNPSSVLFEKRQYNHILLSDLGLVIQLGVLYQWYKTFGGFNVLVNWFLPYLLVNHWLVFITFLQHYDPSLPHYEAEQWSFARGAACTIDREFGFVGKYLFHDIIETHVLHHFCSKIPHYNAREASAAIKKVLGKAYKHTDENMWVSLWKSYRWCQFVEGEDGVLMYRNFNGNGVKPRMD</sequence>
<dbReference type="CDD" id="cd03507">
    <property type="entry name" value="Delta12-FADS-like"/>
    <property type="match status" value="1"/>
</dbReference>
<dbReference type="EMBL" id="FO082056">
    <property type="protein sequence ID" value="CCE78981.1"/>
    <property type="molecule type" value="Genomic_DNA"/>
</dbReference>
<keyword evidence="6" id="KW-1185">Reference proteome</keyword>
<proteinExistence type="predicted"/>
<feature type="transmembrane region" description="Helical" evidence="2">
    <location>
        <begin position="111"/>
        <end position="130"/>
    </location>
</feature>
<dbReference type="GO" id="GO:0006629">
    <property type="term" value="P:lipid metabolic process"/>
    <property type="evidence" value="ECO:0007669"/>
    <property type="project" value="InterPro"/>
</dbReference>
<evidence type="ECO:0000256" key="1">
    <source>
        <dbReference type="SAM" id="MobiDB-lite"/>
    </source>
</evidence>
<keyword evidence="2" id="KW-1133">Transmembrane helix</keyword>
<dbReference type="EMBL" id="FO082057">
    <property type="protein sequence ID" value="CCE78395.1"/>
    <property type="molecule type" value="Genomic_DNA"/>
</dbReference>
<dbReference type="InterPro" id="IPR012171">
    <property type="entry name" value="Fatty_acid_desaturase"/>
</dbReference>
<organism evidence="4 6">
    <name type="scientific">Pichia sorbitophila (strain ATCC MYA-4447 / BCRC 22081 / CBS 7064 / NBRC 10061 / NRRL Y-12695)</name>
    <name type="common">Hybrid yeast</name>
    <dbReference type="NCBI Taxonomy" id="559304"/>
    <lineage>
        <taxon>Eukaryota</taxon>
        <taxon>Fungi</taxon>
        <taxon>Dikarya</taxon>
        <taxon>Ascomycota</taxon>
        <taxon>Saccharomycotina</taxon>
        <taxon>Pichiomycetes</taxon>
        <taxon>Debaryomycetaceae</taxon>
        <taxon>Millerozyma</taxon>
    </lineage>
</organism>
<dbReference type="PANTHER" id="PTHR32100">
    <property type="entry name" value="OMEGA-6 FATTY ACID DESATURASE, CHLOROPLASTIC"/>
    <property type="match status" value="1"/>
</dbReference>
<dbReference type="Pfam" id="PF00487">
    <property type="entry name" value="FA_desaturase"/>
    <property type="match status" value="1"/>
</dbReference>
<protein>
    <submittedName>
        <fullName evidence="4">Piso0_001018 protein</fullName>
    </submittedName>
</protein>
<keyword evidence="2" id="KW-0812">Transmembrane</keyword>
<keyword evidence="2" id="KW-0472">Membrane</keyword>
<dbReference type="STRING" id="559304.G8YS58"/>
<evidence type="ECO:0000313" key="4">
    <source>
        <dbReference type="EMBL" id="CCE78395.1"/>
    </source>
</evidence>
<evidence type="ECO:0000256" key="2">
    <source>
        <dbReference type="SAM" id="Phobius"/>
    </source>
</evidence>